<keyword evidence="3" id="KW-1185">Reference proteome</keyword>
<sequence length="124" mass="13159">MVPLGRQATPGEIASSVLYLVSDASSCMTGHILLVDGVFRDPHRACPNPPDFVVIGGGVGGVAAFLDESGRCCPRPRAVSGVTGRRRGAGRVAQRRPFRREHGSESDGYSRSTLQPTKRNCLPA</sequence>
<feature type="compositionally biased region" description="Polar residues" evidence="1">
    <location>
        <begin position="107"/>
        <end position="118"/>
    </location>
</feature>
<dbReference type="Pfam" id="PF13561">
    <property type="entry name" value="adh_short_C2"/>
    <property type="match status" value="1"/>
</dbReference>
<dbReference type="InterPro" id="IPR002347">
    <property type="entry name" value="SDR_fam"/>
</dbReference>
<dbReference type="SUPFAM" id="SSF51735">
    <property type="entry name" value="NAD(P)-binding Rossmann-fold domains"/>
    <property type="match status" value="1"/>
</dbReference>
<dbReference type="Proteomes" id="UP001299970">
    <property type="component" value="Unassembled WGS sequence"/>
</dbReference>
<name>A0ABS9TUG3_9PSEU</name>
<evidence type="ECO:0000256" key="1">
    <source>
        <dbReference type="SAM" id="MobiDB-lite"/>
    </source>
</evidence>
<dbReference type="EMBL" id="JAKXMK010000051">
    <property type="protein sequence ID" value="MCH6171861.1"/>
    <property type="molecule type" value="Genomic_DNA"/>
</dbReference>
<accession>A0ABS9TUG3</accession>
<dbReference type="Gene3D" id="3.40.50.720">
    <property type="entry name" value="NAD(P)-binding Rossmann-like Domain"/>
    <property type="match status" value="1"/>
</dbReference>
<feature type="compositionally biased region" description="Basic residues" evidence="1">
    <location>
        <begin position="84"/>
        <end position="99"/>
    </location>
</feature>
<evidence type="ECO:0000313" key="2">
    <source>
        <dbReference type="EMBL" id="MCH6171861.1"/>
    </source>
</evidence>
<feature type="region of interest" description="Disordered" evidence="1">
    <location>
        <begin position="77"/>
        <end position="124"/>
    </location>
</feature>
<evidence type="ECO:0000313" key="3">
    <source>
        <dbReference type="Proteomes" id="UP001299970"/>
    </source>
</evidence>
<comment type="caution">
    <text evidence="2">The sequence shown here is derived from an EMBL/GenBank/DDBJ whole genome shotgun (WGS) entry which is preliminary data.</text>
</comment>
<gene>
    <name evidence="2" type="ORF">MMF94_39785</name>
</gene>
<protein>
    <submittedName>
        <fullName evidence="2">SDR family oxidoreductase</fullName>
    </submittedName>
</protein>
<dbReference type="RefSeq" id="WP_241042668.1">
    <property type="nucleotide sequence ID" value="NZ_BAAAJF010000031.1"/>
</dbReference>
<dbReference type="InterPro" id="IPR036291">
    <property type="entry name" value="NAD(P)-bd_dom_sf"/>
</dbReference>
<reference evidence="2 3" key="1">
    <citation type="submission" date="2022-03" db="EMBL/GenBank/DDBJ databases">
        <title>Pseudonocardia alaer sp. nov., a novel actinomycete isolated from reed forest soil.</title>
        <authorList>
            <person name="Wang L."/>
        </authorList>
    </citation>
    <scope>NUCLEOTIDE SEQUENCE [LARGE SCALE GENOMIC DNA]</scope>
    <source>
        <strain evidence="2 3">Y-16303</strain>
    </source>
</reference>
<organism evidence="2 3">
    <name type="scientific">Pseudonocardia alaniniphila</name>
    <dbReference type="NCBI Taxonomy" id="75291"/>
    <lineage>
        <taxon>Bacteria</taxon>
        <taxon>Bacillati</taxon>
        <taxon>Actinomycetota</taxon>
        <taxon>Actinomycetes</taxon>
        <taxon>Pseudonocardiales</taxon>
        <taxon>Pseudonocardiaceae</taxon>
        <taxon>Pseudonocardia</taxon>
    </lineage>
</organism>
<proteinExistence type="predicted"/>